<evidence type="ECO:0000256" key="2">
    <source>
        <dbReference type="ARBA" id="ARBA00004496"/>
    </source>
</evidence>
<keyword evidence="8 9" id="KW-0687">Ribonucleoprotein</keyword>
<dbReference type="InterPro" id="IPR026270">
    <property type="entry name" value="SRP72"/>
</dbReference>
<dbReference type="EMBL" id="CABFWN010000003">
    <property type="protein sequence ID" value="VUG18693.1"/>
    <property type="molecule type" value="Genomic_DNA"/>
</dbReference>
<evidence type="ECO:0000259" key="12">
    <source>
        <dbReference type="Pfam" id="PF08492"/>
    </source>
</evidence>
<dbReference type="Pfam" id="PF08492">
    <property type="entry name" value="SRP72"/>
    <property type="match status" value="1"/>
</dbReference>
<organism evidence="13 14">
    <name type="scientific">Dekkera bruxellensis</name>
    <name type="common">Brettanomyces custersii</name>
    <dbReference type="NCBI Taxonomy" id="5007"/>
    <lineage>
        <taxon>Eukaryota</taxon>
        <taxon>Fungi</taxon>
        <taxon>Dikarya</taxon>
        <taxon>Ascomycota</taxon>
        <taxon>Saccharomycotina</taxon>
        <taxon>Pichiomycetes</taxon>
        <taxon>Pichiales</taxon>
        <taxon>Pichiaceae</taxon>
        <taxon>Brettanomyces</taxon>
    </lineage>
</organism>
<keyword evidence="10" id="KW-0175">Coiled coil</keyword>
<comment type="function">
    <text evidence="9">Component of the signal recognition particle (SRP) complex, a ribonucleoprotein complex that mediates the cotranslational targeting of secretory and membrane proteins to the endoplasmic reticulum (ER).</text>
</comment>
<comment type="similarity">
    <text evidence="3 9">Belongs to the SRP72 family.</text>
</comment>
<dbReference type="SUPFAM" id="SSF48452">
    <property type="entry name" value="TPR-like"/>
    <property type="match status" value="1"/>
</dbReference>
<gene>
    <name evidence="13" type="ORF">DEBR0S3_17568G</name>
</gene>
<evidence type="ECO:0000256" key="9">
    <source>
        <dbReference type="PIRNR" id="PIRNR038922"/>
    </source>
</evidence>
<feature type="compositionally biased region" description="Basic residues" evidence="11">
    <location>
        <begin position="551"/>
        <end position="566"/>
    </location>
</feature>
<dbReference type="PIRSF" id="PIRSF038922">
    <property type="entry name" value="SRP72"/>
    <property type="match status" value="1"/>
</dbReference>
<dbReference type="InterPro" id="IPR011990">
    <property type="entry name" value="TPR-like_helical_dom_sf"/>
</dbReference>
<dbReference type="Proteomes" id="UP000478008">
    <property type="component" value="Unassembled WGS sequence"/>
</dbReference>
<keyword evidence="5 9" id="KW-0963">Cytoplasm</keyword>
<evidence type="ECO:0000256" key="1">
    <source>
        <dbReference type="ARBA" id="ARBA00004240"/>
    </source>
</evidence>
<feature type="compositionally biased region" description="Basic residues" evidence="11">
    <location>
        <begin position="624"/>
        <end position="639"/>
    </location>
</feature>
<dbReference type="InterPro" id="IPR013699">
    <property type="entry name" value="Signal_recog_part_SRP72_RNA-bd"/>
</dbReference>
<feature type="region of interest" description="Disordered" evidence="11">
    <location>
        <begin position="547"/>
        <end position="571"/>
    </location>
</feature>
<evidence type="ECO:0000256" key="4">
    <source>
        <dbReference type="ARBA" id="ARBA00018350"/>
    </source>
</evidence>
<comment type="subcellular location">
    <subcellularLocation>
        <location evidence="2 9">Cytoplasm</location>
    </subcellularLocation>
    <subcellularLocation>
        <location evidence="1">Endoplasmic reticulum</location>
    </subcellularLocation>
</comment>
<feature type="coiled-coil region" evidence="10">
    <location>
        <begin position="194"/>
        <end position="221"/>
    </location>
</feature>
<keyword evidence="7 9" id="KW-0733">Signal recognition particle</keyword>
<evidence type="ECO:0000313" key="14">
    <source>
        <dbReference type="Proteomes" id="UP000478008"/>
    </source>
</evidence>
<keyword evidence="6" id="KW-0256">Endoplasmic reticulum</keyword>
<feature type="domain" description="Signal recognition particle SRP72 subunit RNA-binding" evidence="12">
    <location>
        <begin position="549"/>
        <end position="588"/>
    </location>
</feature>
<dbReference type="Pfam" id="PF17004">
    <property type="entry name" value="SRP_TPR_like"/>
    <property type="match status" value="1"/>
</dbReference>
<name>A0A7D9CZ20_DEKBR</name>
<evidence type="ECO:0000256" key="8">
    <source>
        <dbReference type="ARBA" id="ARBA00023274"/>
    </source>
</evidence>
<dbReference type="PANTHER" id="PTHR14094">
    <property type="entry name" value="SIGNAL RECOGNITION PARTICLE 72"/>
    <property type="match status" value="1"/>
</dbReference>
<dbReference type="GO" id="GO:0008312">
    <property type="term" value="F:7S RNA binding"/>
    <property type="evidence" value="ECO:0007669"/>
    <property type="project" value="InterPro"/>
</dbReference>
<evidence type="ECO:0000256" key="6">
    <source>
        <dbReference type="ARBA" id="ARBA00022824"/>
    </source>
</evidence>
<evidence type="ECO:0000313" key="13">
    <source>
        <dbReference type="EMBL" id="VUG18693.1"/>
    </source>
</evidence>
<evidence type="ECO:0000256" key="3">
    <source>
        <dbReference type="ARBA" id="ARBA00007676"/>
    </source>
</evidence>
<evidence type="ECO:0000256" key="7">
    <source>
        <dbReference type="ARBA" id="ARBA00023135"/>
    </source>
</evidence>
<dbReference type="PANTHER" id="PTHR14094:SF9">
    <property type="entry name" value="SIGNAL RECOGNITION PARTICLE SUBUNIT SRP72"/>
    <property type="match status" value="1"/>
</dbReference>
<dbReference type="Gene3D" id="1.25.40.10">
    <property type="entry name" value="Tetratricopeptide repeat domain"/>
    <property type="match status" value="1"/>
</dbReference>
<dbReference type="GO" id="GO:0043022">
    <property type="term" value="F:ribosome binding"/>
    <property type="evidence" value="ECO:0007669"/>
    <property type="project" value="TreeGrafter"/>
</dbReference>
<dbReference type="AlphaFoldDB" id="A0A7D9CZ20"/>
<accession>A0A7D9CZ20</accession>
<dbReference type="GO" id="GO:0005783">
    <property type="term" value="C:endoplasmic reticulum"/>
    <property type="evidence" value="ECO:0007669"/>
    <property type="project" value="UniProtKB-SubCell"/>
</dbReference>
<protein>
    <recommendedName>
        <fullName evidence="4 9">Signal recognition particle subunit SRP72</fullName>
    </recommendedName>
</protein>
<dbReference type="GO" id="GO:0005786">
    <property type="term" value="C:signal recognition particle, endoplasmic reticulum targeting"/>
    <property type="evidence" value="ECO:0007669"/>
    <property type="project" value="UniProtKB-UniRule"/>
</dbReference>
<keyword evidence="14" id="KW-1185">Reference proteome</keyword>
<evidence type="ECO:0000256" key="10">
    <source>
        <dbReference type="SAM" id="Coils"/>
    </source>
</evidence>
<reference evidence="13 14" key="1">
    <citation type="submission" date="2019-07" db="EMBL/GenBank/DDBJ databases">
        <authorList>
            <person name="Friedrich A."/>
            <person name="Schacherer J."/>
        </authorList>
    </citation>
    <scope>NUCLEOTIDE SEQUENCE [LARGE SCALE GENOMIC DNA]</scope>
</reference>
<sequence>MSTLVELVSKLKLYTESESHKKVYEVAKEVLKKDNQDLNALKQCLVALINMDNYEEALALIEKYKALIAKDSISDKLLLLERAYIYYKTNKGEELEKLIPLGENIRGFQHVLAQYYYRSGESAKALKLYEQLLSSPEGEESDLSVNKRAVQSQLKYQDSSRVINISGDDLEGSYDLMSNDALVKVREEKYDEALSLLKTALSTAQENLKDYEEDSKFSEIAPIEVQIAYIKQLMGDDDGADEILSKFDLANIKDNALKLLISNNLASLRADSNSNPALLYRELGLPSSLHNIIDRLTIPQIRGLQRNEFLLAQGAGKDLSDAAERHFKSQQGSFLGKALVTLGHIGVDLRDLKYEKNDKKVFRYSLKHPEDLPFALLAAQICITFGNLQNAASVLENAVNHDRSALINRESIAVTPLLYYVYEKLERRKSIFALLNEVYEAISSNESLKDTEQLKLAEFVAFQLLSVDSEKSRQLFEQVAKAENENEGVYEQSSLVKAIIRNDTSQLPEVESLTQGLDVDALLDQGLSPLLSSSSKIFLAGRKSAINSNRKAAKHRRHRQKPRRLPKNTIGNIDEERWLPLKDRSYYRSKKGKSSNKTQGGVADESLNVNNQTKEPEQPAKKGSGGKRRKNKKKNKGRR</sequence>
<proteinExistence type="inferred from homology"/>
<dbReference type="InterPro" id="IPR031545">
    <property type="entry name" value="SRP72_TPR-like"/>
</dbReference>
<evidence type="ECO:0000256" key="11">
    <source>
        <dbReference type="SAM" id="MobiDB-lite"/>
    </source>
</evidence>
<dbReference type="GO" id="GO:0006614">
    <property type="term" value="P:SRP-dependent cotranslational protein targeting to membrane"/>
    <property type="evidence" value="ECO:0007669"/>
    <property type="project" value="UniProtKB-UniRule"/>
</dbReference>
<evidence type="ECO:0000256" key="5">
    <source>
        <dbReference type="ARBA" id="ARBA00022490"/>
    </source>
</evidence>
<feature type="region of interest" description="Disordered" evidence="11">
    <location>
        <begin position="588"/>
        <end position="639"/>
    </location>
</feature>